<dbReference type="PANTHER" id="PTHR43023">
    <property type="entry name" value="PROTEIN TRIGALACTOSYLDIACYLGLYCEROL 3, CHLOROPLASTIC"/>
    <property type="match status" value="1"/>
</dbReference>
<comment type="caution">
    <text evidence="5">The sequence shown here is derived from an EMBL/GenBank/DDBJ whole genome shotgun (WGS) entry which is preliminary data.</text>
</comment>
<dbReference type="GO" id="GO:0005524">
    <property type="term" value="F:ATP binding"/>
    <property type="evidence" value="ECO:0007669"/>
    <property type="project" value="UniProtKB-KW"/>
</dbReference>
<evidence type="ECO:0000256" key="3">
    <source>
        <dbReference type="ARBA" id="ARBA00022840"/>
    </source>
</evidence>
<keyword evidence="1" id="KW-0813">Transport</keyword>
<dbReference type="Gene3D" id="3.40.50.300">
    <property type="entry name" value="P-loop containing nucleotide triphosphate hydrolases"/>
    <property type="match status" value="1"/>
</dbReference>
<accession>A0A8J6MWL3</accession>
<evidence type="ECO:0000259" key="4">
    <source>
        <dbReference type="PROSITE" id="PS50893"/>
    </source>
</evidence>
<evidence type="ECO:0000256" key="2">
    <source>
        <dbReference type="ARBA" id="ARBA00022741"/>
    </source>
</evidence>
<evidence type="ECO:0000313" key="5">
    <source>
        <dbReference type="EMBL" id="MBC8176059.1"/>
    </source>
</evidence>
<proteinExistence type="predicted"/>
<dbReference type="Proteomes" id="UP000650524">
    <property type="component" value="Unassembled WGS sequence"/>
</dbReference>
<organism evidence="5 6">
    <name type="scientific">Candidatus Desulfacyla euxinica</name>
    <dbReference type="NCBI Taxonomy" id="2841693"/>
    <lineage>
        <taxon>Bacteria</taxon>
        <taxon>Deltaproteobacteria</taxon>
        <taxon>Candidatus Desulfacyla</taxon>
    </lineage>
</organism>
<gene>
    <name evidence="5" type="ORF">H8E19_01535</name>
</gene>
<dbReference type="PROSITE" id="PS50893">
    <property type="entry name" value="ABC_TRANSPORTER_2"/>
    <property type="match status" value="1"/>
</dbReference>
<dbReference type="PANTHER" id="PTHR43023:SF3">
    <property type="entry name" value="PROTEIN TRIGALACTOSYLDIACYLGLYCEROL 3, CHLOROPLASTIC"/>
    <property type="match status" value="1"/>
</dbReference>
<name>A0A8J6MWL3_9DELT</name>
<dbReference type="InterPro" id="IPR017871">
    <property type="entry name" value="ABC_transporter-like_CS"/>
</dbReference>
<feature type="domain" description="ABC transporter" evidence="4">
    <location>
        <begin position="7"/>
        <end position="245"/>
    </location>
</feature>
<dbReference type="Pfam" id="PF00005">
    <property type="entry name" value="ABC_tran"/>
    <property type="match status" value="1"/>
</dbReference>
<dbReference type="AlphaFoldDB" id="A0A8J6MWL3"/>
<reference evidence="5 6" key="1">
    <citation type="submission" date="2020-08" db="EMBL/GenBank/DDBJ databases">
        <title>Bridging the membrane lipid divide: bacteria of the FCB group superphylum have the potential to synthesize archaeal ether lipids.</title>
        <authorList>
            <person name="Villanueva L."/>
            <person name="Von Meijenfeldt F.A.B."/>
            <person name="Westbye A.B."/>
            <person name="Yadav S."/>
            <person name="Hopmans E.C."/>
            <person name="Dutilh B.E."/>
            <person name="Sinninghe Damste J.S."/>
        </authorList>
    </citation>
    <scope>NUCLEOTIDE SEQUENCE [LARGE SCALE GENOMIC DNA]</scope>
    <source>
        <strain evidence="5">NIOZ-UU27</strain>
    </source>
</reference>
<protein>
    <submittedName>
        <fullName evidence="5">ATP-binding cassette domain-containing protein</fullName>
    </submittedName>
</protein>
<dbReference type="PROSITE" id="PS00211">
    <property type="entry name" value="ABC_TRANSPORTER_1"/>
    <property type="match status" value="1"/>
</dbReference>
<dbReference type="InterPro" id="IPR003593">
    <property type="entry name" value="AAA+_ATPase"/>
</dbReference>
<dbReference type="EMBL" id="JACNJD010000080">
    <property type="protein sequence ID" value="MBC8176059.1"/>
    <property type="molecule type" value="Genomic_DNA"/>
</dbReference>
<dbReference type="InterPro" id="IPR003439">
    <property type="entry name" value="ABC_transporter-like_ATP-bd"/>
</dbReference>
<sequence length="260" mass="28561">MSRKAIIRVKDLRAGYGEDIILDRVSFNVYEGEVFVILGGSGCGKSTLLKTIIGLIEPRAGKIAIDGDEVSVDDETTLQKIFRRIGVLYQGAALFGSMTIAENVALPIREYTSLPKESVDVLVKMKLGLVNLEGYENYLPSELSGGMKKRAGLARAMALNPKILFFDEPSAGLDPVTSAELDDLILYLNRSLGTTMVMVTHELQSIFAVAQRIIMLDKRAKGIIAEGNPKYLRDHSQNKFVKQFFNRQTEENGVGGKGSE</sequence>
<dbReference type="InterPro" id="IPR027417">
    <property type="entry name" value="P-loop_NTPase"/>
</dbReference>
<dbReference type="SUPFAM" id="SSF52540">
    <property type="entry name" value="P-loop containing nucleoside triphosphate hydrolases"/>
    <property type="match status" value="1"/>
</dbReference>
<dbReference type="GO" id="GO:0016887">
    <property type="term" value="F:ATP hydrolysis activity"/>
    <property type="evidence" value="ECO:0007669"/>
    <property type="project" value="InterPro"/>
</dbReference>
<keyword evidence="3 5" id="KW-0067">ATP-binding</keyword>
<evidence type="ECO:0000256" key="1">
    <source>
        <dbReference type="ARBA" id="ARBA00022448"/>
    </source>
</evidence>
<dbReference type="SMART" id="SM00382">
    <property type="entry name" value="AAA"/>
    <property type="match status" value="1"/>
</dbReference>
<evidence type="ECO:0000313" key="6">
    <source>
        <dbReference type="Proteomes" id="UP000650524"/>
    </source>
</evidence>
<keyword evidence="2" id="KW-0547">Nucleotide-binding</keyword>